<dbReference type="NCBIfam" id="NF041635">
    <property type="entry name" value="STM3941_fam"/>
    <property type="match status" value="1"/>
</dbReference>
<gene>
    <name evidence="2" type="ORF">FHE72_11585</name>
</gene>
<dbReference type="RefSeq" id="WP_159362018.1">
    <property type="nucleotide sequence ID" value="NZ_CP047394.1"/>
</dbReference>
<dbReference type="KEGG" id="bvq:FHE72_11585"/>
<name>A0A6I6UJN1_9BACI</name>
<evidence type="ECO:0000313" key="3">
    <source>
        <dbReference type="Proteomes" id="UP000465062"/>
    </source>
</evidence>
<feature type="transmembrane region" description="Helical" evidence="1">
    <location>
        <begin position="52"/>
        <end position="73"/>
    </location>
</feature>
<proteinExistence type="predicted"/>
<dbReference type="InterPro" id="IPR048136">
    <property type="entry name" value="STM3941-like"/>
</dbReference>
<organism evidence="2 3">
    <name type="scientific">Rossellomorea vietnamensis</name>
    <dbReference type="NCBI Taxonomy" id="218284"/>
    <lineage>
        <taxon>Bacteria</taxon>
        <taxon>Bacillati</taxon>
        <taxon>Bacillota</taxon>
        <taxon>Bacilli</taxon>
        <taxon>Bacillales</taxon>
        <taxon>Bacillaceae</taxon>
        <taxon>Rossellomorea</taxon>
    </lineage>
</organism>
<accession>A0A6I6UJN1</accession>
<keyword evidence="1" id="KW-0812">Transmembrane</keyword>
<evidence type="ECO:0000313" key="2">
    <source>
        <dbReference type="EMBL" id="QHE61587.1"/>
    </source>
</evidence>
<feature type="transmembrane region" description="Helical" evidence="1">
    <location>
        <begin position="26"/>
        <end position="46"/>
    </location>
</feature>
<sequence length="193" mass="22352">MYIYGRGLVMEEKVVDFYESKKKLSLIAVGCVLFVLVCLYLTYEFSFIDTNYMIGGIVALGGVFFLFCLIQIFKKLSNDVPHVSMTMEHLVLYVLPDEPVHIRWEDIESYVPYEIYRNSFIGLVLFDEEEYRDKMPDKLKRMSRMNVKMGYPQYNIVIGNLKRPQKLLQELNGRIPHANVVTAGKTVSPSNSL</sequence>
<reference evidence="2 3" key="1">
    <citation type="submission" date="2019-06" db="EMBL/GenBank/DDBJ databases">
        <title>An operon consisting of a P-type ATPase gene and a transcriptional regular gene given the different cadmium resistance in Bacillus vietamensis 151-6 and Bacillus marisflavi 151-25.</title>
        <authorList>
            <person name="Yu X."/>
        </authorList>
    </citation>
    <scope>NUCLEOTIDE SEQUENCE [LARGE SCALE GENOMIC DNA]</scope>
    <source>
        <strain evidence="2 3">151-6</strain>
    </source>
</reference>
<dbReference type="Proteomes" id="UP000465062">
    <property type="component" value="Chromosome"/>
</dbReference>
<keyword evidence="1" id="KW-1133">Transmembrane helix</keyword>
<protein>
    <submittedName>
        <fullName evidence="2">Uncharacterized protein</fullName>
    </submittedName>
</protein>
<dbReference type="AlphaFoldDB" id="A0A6I6UJN1"/>
<evidence type="ECO:0000256" key="1">
    <source>
        <dbReference type="SAM" id="Phobius"/>
    </source>
</evidence>
<keyword evidence="1" id="KW-0472">Membrane</keyword>
<dbReference type="EMBL" id="CP047394">
    <property type="protein sequence ID" value="QHE61587.1"/>
    <property type="molecule type" value="Genomic_DNA"/>
</dbReference>